<evidence type="ECO:0000256" key="1">
    <source>
        <dbReference type="ARBA" id="ARBA00009981"/>
    </source>
</evidence>
<accession>G5IKX5</accession>
<organism evidence="3 4">
    <name type="scientific">Hungatella hathewayi WAL-18680</name>
    <dbReference type="NCBI Taxonomy" id="742737"/>
    <lineage>
        <taxon>Bacteria</taxon>
        <taxon>Bacillati</taxon>
        <taxon>Bacillota</taxon>
        <taxon>Clostridia</taxon>
        <taxon>Lachnospirales</taxon>
        <taxon>Lachnospiraceae</taxon>
        <taxon>Hungatella</taxon>
    </lineage>
</organism>
<dbReference type="EMBL" id="ADLN01000115">
    <property type="protein sequence ID" value="EHI57911.1"/>
    <property type="molecule type" value="Genomic_DNA"/>
</dbReference>
<keyword evidence="4" id="KW-1185">Reference proteome</keyword>
<dbReference type="Pfam" id="PF02604">
    <property type="entry name" value="PhdYeFM_antitox"/>
    <property type="match status" value="1"/>
</dbReference>
<dbReference type="AlphaFoldDB" id="G5IKX5"/>
<dbReference type="OrthoDB" id="1646957at2"/>
<gene>
    <name evidence="3" type="ORF">HMPREF9473_04153</name>
</gene>
<comment type="similarity">
    <text evidence="1 2">Belongs to the phD/YefM antitoxin family.</text>
</comment>
<dbReference type="SUPFAM" id="SSF143120">
    <property type="entry name" value="YefM-like"/>
    <property type="match status" value="1"/>
</dbReference>
<comment type="caution">
    <text evidence="3">The sequence shown here is derived from an EMBL/GenBank/DDBJ whole genome shotgun (WGS) entry which is preliminary data.</text>
</comment>
<dbReference type="HOGENOM" id="CLU_165325_0_0_9"/>
<sequence length="107" mass="12247">MTITANLLQSLVPITQFNRGQASRIFDRLRTEKQLVVLKNNQPSAIILSPEEYERLAEIEENYLLLMEASERLKKNEGKNSIPFADVLSNLGITEQELNETEDIDIE</sequence>
<evidence type="ECO:0000313" key="4">
    <source>
        <dbReference type="Proteomes" id="UP000005384"/>
    </source>
</evidence>
<dbReference type="InterPro" id="IPR006442">
    <property type="entry name" value="Antitoxin_Phd/YefM"/>
</dbReference>
<proteinExistence type="inferred from homology"/>
<protein>
    <recommendedName>
        <fullName evidence="2">Antitoxin</fullName>
    </recommendedName>
</protein>
<dbReference type="InterPro" id="IPR036165">
    <property type="entry name" value="YefM-like_sf"/>
</dbReference>
<name>G5IKX5_9FIRM</name>
<dbReference type="PATRIC" id="fig|742737.3.peg.4141"/>
<evidence type="ECO:0000313" key="3">
    <source>
        <dbReference type="EMBL" id="EHI57911.1"/>
    </source>
</evidence>
<evidence type="ECO:0000256" key="2">
    <source>
        <dbReference type="RuleBase" id="RU362080"/>
    </source>
</evidence>
<comment type="function">
    <text evidence="2">Antitoxin component of a type II toxin-antitoxin (TA) system.</text>
</comment>
<dbReference type="Proteomes" id="UP000005384">
    <property type="component" value="Unassembled WGS sequence"/>
</dbReference>
<reference evidence="3 4" key="1">
    <citation type="submission" date="2011-08" db="EMBL/GenBank/DDBJ databases">
        <title>The Genome Sequence of Clostridium hathewayi WAL-18680.</title>
        <authorList>
            <consortium name="The Broad Institute Genome Sequencing Platform"/>
            <person name="Earl A."/>
            <person name="Ward D."/>
            <person name="Feldgarden M."/>
            <person name="Gevers D."/>
            <person name="Finegold S.M."/>
            <person name="Summanen P.H."/>
            <person name="Molitoris D.R."/>
            <person name="Song M."/>
            <person name="Daigneault M."/>
            <person name="Allen-Vercoe E."/>
            <person name="Young S.K."/>
            <person name="Zeng Q."/>
            <person name="Gargeya S."/>
            <person name="Fitzgerald M."/>
            <person name="Haas B."/>
            <person name="Abouelleil A."/>
            <person name="Alvarado L."/>
            <person name="Arachchi H.M."/>
            <person name="Berlin A."/>
            <person name="Brown A."/>
            <person name="Chapman S.B."/>
            <person name="Chen Z."/>
            <person name="Dunbar C."/>
            <person name="Freedman E."/>
            <person name="Gearin G."/>
            <person name="Gellesch M."/>
            <person name="Goldberg J."/>
            <person name="Griggs A."/>
            <person name="Gujja S."/>
            <person name="Heiman D."/>
            <person name="Howarth C."/>
            <person name="Larson L."/>
            <person name="Lui A."/>
            <person name="MacDonald P.J.P."/>
            <person name="Montmayeur A."/>
            <person name="Murphy C."/>
            <person name="Neiman D."/>
            <person name="Pearson M."/>
            <person name="Priest M."/>
            <person name="Roberts A."/>
            <person name="Saif S."/>
            <person name="Shea T."/>
            <person name="Shenoy N."/>
            <person name="Sisk P."/>
            <person name="Stolte C."/>
            <person name="Sykes S."/>
            <person name="Wortman J."/>
            <person name="Nusbaum C."/>
            <person name="Birren B."/>
        </authorList>
    </citation>
    <scope>NUCLEOTIDE SEQUENCE [LARGE SCALE GENOMIC DNA]</scope>
    <source>
        <strain evidence="3 4">WAL-18680</strain>
    </source>
</reference>
<dbReference type="RefSeq" id="WP_006782144.1">
    <property type="nucleotide sequence ID" value="NZ_CP040506.1"/>
</dbReference>